<dbReference type="InterPro" id="IPR024478">
    <property type="entry name" value="HlyB_4HB_MCP"/>
</dbReference>
<dbReference type="SUPFAM" id="SSF58104">
    <property type="entry name" value="Methyl-accepting chemotaxis protein (MCP) signaling domain"/>
    <property type="match status" value="1"/>
</dbReference>
<keyword evidence="3" id="KW-0812">Transmembrane</keyword>
<dbReference type="OrthoDB" id="9765776at2"/>
<dbReference type="Proteomes" id="UP000295182">
    <property type="component" value="Unassembled WGS sequence"/>
</dbReference>
<keyword evidence="3" id="KW-1133">Transmembrane helix</keyword>
<feature type="transmembrane region" description="Helical" evidence="3">
    <location>
        <begin position="32"/>
        <end position="50"/>
    </location>
</feature>
<dbReference type="Pfam" id="PF00015">
    <property type="entry name" value="MCPsignal"/>
    <property type="match status" value="1"/>
</dbReference>
<evidence type="ECO:0000313" key="5">
    <source>
        <dbReference type="EMBL" id="TCP16536.1"/>
    </source>
</evidence>
<evidence type="ECO:0000313" key="6">
    <source>
        <dbReference type="Proteomes" id="UP000295182"/>
    </source>
</evidence>
<proteinExistence type="predicted"/>
<dbReference type="GO" id="GO:0007165">
    <property type="term" value="P:signal transduction"/>
    <property type="evidence" value="ECO:0007669"/>
    <property type="project" value="UniProtKB-KW"/>
</dbReference>
<protein>
    <submittedName>
        <fullName evidence="5">Methyl-accepting chemotaxis protein</fullName>
    </submittedName>
</protein>
<keyword evidence="1 2" id="KW-0807">Transducer</keyword>
<dbReference type="RefSeq" id="WP_119013262.1">
    <property type="nucleotide sequence ID" value="NZ_QXNC01000014.1"/>
</dbReference>
<gene>
    <name evidence="5" type="ORF">EV674_1172</name>
</gene>
<dbReference type="PROSITE" id="PS50111">
    <property type="entry name" value="CHEMOTAXIS_TRANSDUC_2"/>
    <property type="match status" value="1"/>
</dbReference>
<name>A0A4V2SJQ5_9BURK</name>
<keyword evidence="3" id="KW-0472">Membrane</keyword>
<feature type="domain" description="Methyl-accepting transducer" evidence="4">
    <location>
        <begin position="70"/>
        <end position="306"/>
    </location>
</feature>
<comment type="caution">
    <text evidence="5">The sequence shown here is derived from an EMBL/GenBank/DDBJ whole genome shotgun (WGS) entry which is preliminary data.</text>
</comment>
<reference evidence="5 6" key="1">
    <citation type="submission" date="2019-03" db="EMBL/GenBank/DDBJ databases">
        <title>Genomic Encyclopedia of Type Strains, Phase IV (KMG-IV): sequencing the most valuable type-strain genomes for metagenomic binning, comparative biology and taxonomic classification.</title>
        <authorList>
            <person name="Goeker M."/>
        </authorList>
    </citation>
    <scope>NUCLEOTIDE SEQUENCE [LARGE SCALE GENOMIC DNA]</scope>
    <source>
        <strain evidence="5 6">DSM 1837</strain>
    </source>
</reference>
<dbReference type="AlphaFoldDB" id="A0A4V2SJQ5"/>
<accession>A0A4V2SJQ5</accession>
<organism evidence="5 6">
    <name type="scientific">Simplicispira metamorpha</name>
    <dbReference type="NCBI Taxonomy" id="80881"/>
    <lineage>
        <taxon>Bacteria</taxon>
        <taxon>Pseudomonadati</taxon>
        <taxon>Pseudomonadota</taxon>
        <taxon>Betaproteobacteria</taxon>
        <taxon>Burkholderiales</taxon>
        <taxon>Comamonadaceae</taxon>
        <taxon>Simplicispira</taxon>
    </lineage>
</organism>
<dbReference type="Gene3D" id="1.10.287.950">
    <property type="entry name" value="Methyl-accepting chemotaxis protein"/>
    <property type="match status" value="1"/>
</dbReference>
<evidence type="ECO:0000256" key="2">
    <source>
        <dbReference type="PROSITE-ProRule" id="PRU00284"/>
    </source>
</evidence>
<dbReference type="EMBL" id="SLXH01000017">
    <property type="protein sequence ID" value="TCP16536.1"/>
    <property type="molecule type" value="Genomic_DNA"/>
</dbReference>
<dbReference type="GO" id="GO:0016020">
    <property type="term" value="C:membrane"/>
    <property type="evidence" value="ECO:0007669"/>
    <property type="project" value="InterPro"/>
</dbReference>
<dbReference type="SMART" id="SM00283">
    <property type="entry name" value="MA"/>
    <property type="match status" value="1"/>
</dbReference>
<evidence type="ECO:0000256" key="1">
    <source>
        <dbReference type="ARBA" id="ARBA00023224"/>
    </source>
</evidence>
<keyword evidence="6" id="KW-1185">Reference proteome</keyword>
<dbReference type="PANTHER" id="PTHR32089:SF112">
    <property type="entry name" value="LYSOZYME-LIKE PROTEIN-RELATED"/>
    <property type="match status" value="1"/>
</dbReference>
<dbReference type="PANTHER" id="PTHR32089">
    <property type="entry name" value="METHYL-ACCEPTING CHEMOTAXIS PROTEIN MCPB"/>
    <property type="match status" value="1"/>
</dbReference>
<evidence type="ECO:0000256" key="3">
    <source>
        <dbReference type="SAM" id="Phobius"/>
    </source>
</evidence>
<dbReference type="InterPro" id="IPR004089">
    <property type="entry name" value="MCPsignal_dom"/>
</dbReference>
<evidence type="ECO:0000259" key="4">
    <source>
        <dbReference type="PROSITE" id="PS50111"/>
    </source>
</evidence>
<dbReference type="Pfam" id="PF12729">
    <property type="entry name" value="4HB_MCP_1"/>
    <property type="match status" value="1"/>
</dbReference>
<sequence length="478" mass="51348">MGTLLGFAVVLLLAALAWPAWSWPWDGLRELALLGLALLALVGVAGRARGGWARVGRRAMAAALGRLDQQALDVTVNNASMMSSFTKVVSASRAQAGVLAQLLDGVGALNRSVETVAQAAAVTRNEVDSMHALAVQGDGLLHQTMERIAALEPSAQGLEERFREVMRHRDNIETILDIIQKVAMQTNLLSLNAAVEAARAGEHGRGFSVVAQEVRQLATRTNEATLQIRQMVSGITHSTVAADSYLQQVLQDIHGSIERTRDTSTALADIRTRAGRTLEAASDMAAAAHTQEGLSQDLVANAQALSAAAQQSVESIGASNAQLRTVQGLIGQLKRETSQLLPGRAPLAVLADCIEELRACNILIMNADACREIGAVVERIGQLDQLIDSTWSHYQRGLREPSQVAAAQAFATALQTYRRLRNDMLALAQSEQFDQVRIHVPQRVRPAYDLVKSSLAQLGPPAPLARRPLASLVARLPR</sequence>